<dbReference type="PROSITE" id="PS51194">
    <property type="entry name" value="HELICASE_CTER"/>
    <property type="match status" value="1"/>
</dbReference>
<dbReference type="Pfam" id="PF00270">
    <property type="entry name" value="DEAD"/>
    <property type="match status" value="1"/>
</dbReference>
<dbReference type="SMART" id="SM00487">
    <property type="entry name" value="DEXDc"/>
    <property type="match status" value="1"/>
</dbReference>
<dbReference type="InterPro" id="IPR044742">
    <property type="entry name" value="DEAD/DEAH_RhlB"/>
</dbReference>
<feature type="domain" description="Helicase ATP-binding" evidence="9">
    <location>
        <begin position="34"/>
        <end position="209"/>
    </location>
</feature>
<name>A0A4R1K4Q8_9GAMM</name>
<keyword evidence="2 7" id="KW-0378">Hydrolase</keyword>
<evidence type="ECO:0000256" key="8">
    <source>
        <dbReference type="SAM" id="MobiDB-lite"/>
    </source>
</evidence>
<dbReference type="InterPro" id="IPR000629">
    <property type="entry name" value="RNA-helicase_DEAD-box_CS"/>
</dbReference>
<gene>
    <name evidence="12" type="ORF">EV690_1286</name>
</gene>
<dbReference type="Proteomes" id="UP000295565">
    <property type="component" value="Unassembled WGS sequence"/>
</dbReference>
<evidence type="ECO:0000256" key="3">
    <source>
        <dbReference type="ARBA" id="ARBA00022806"/>
    </source>
</evidence>
<dbReference type="PANTHER" id="PTHR47959:SF17">
    <property type="entry name" value="ATP-DEPENDENT RNA HELICASE DEAD BOX FAMILY"/>
    <property type="match status" value="1"/>
</dbReference>
<feature type="region of interest" description="Disordered" evidence="8">
    <location>
        <begin position="388"/>
        <end position="452"/>
    </location>
</feature>
<evidence type="ECO:0000256" key="7">
    <source>
        <dbReference type="RuleBase" id="RU000492"/>
    </source>
</evidence>
<dbReference type="SMART" id="SM00490">
    <property type="entry name" value="HELICc"/>
    <property type="match status" value="1"/>
</dbReference>
<dbReference type="SUPFAM" id="SSF52540">
    <property type="entry name" value="P-loop containing nucleoside triphosphate hydrolases"/>
    <property type="match status" value="1"/>
</dbReference>
<evidence type="ECO:0000256" key="6">
    <source>
        <dbReference type="PROSITE-ProRule" id="PRU00552"/>
    </source>
</evidence>
<comment type="similarity">
    <text evidence="5 7">Belongs to the DEAD box helicase family.</text>
</comment>
<dbReference type="GO" id="GO:0005524">
    <property type="term" value="F:ATP binding"/>
    <property type="evidence" value="ECO:0007669"/>
    <property type="project" value="UniProtKB-KW"/>
</dbReference>
<protein>
    <submittedName>
        <fullName evidence="12">Superfamily II DNA/RNA helicase</fullName>
    </submittedName>
</protein>
<dbReference type="InterPro" id="IPR027417">
    <property type="entry name" value="P-loop_NTPase"/>
</dbReference>
<proteinExistence type="inferred from homology"/>
<evidence type="ECO:0000259" key="10">
    <source>
        <dbReference type="PROSITE" id="PS51194"/>
    </source>
</evidence>
<evidence type="ECO:0000259" key="9">
    <source>
        <dbReference type="PROSITE" id="PS51192"/>
    </source>
</evidence>
<evidence type="ECO:0000256" key="5">
    <source>
        <dbReference type="ARBA" id="ARBA00038437"/>
    </source>
</evidence>
<dbReference type="Pfam" id="PF00271">
    <property type="entry name" value="Helicase_C"/>
    <property type="match status" value="1"/>
</dbReference>
<dbReference type="InterPro" id="IPR011545">
    <property type="entry name" value="DEAD/DEAH_box_helicase_dom"/>
</dbReference>
<dbReference type="EMBL" id="SMGD01000011">
    <property type="protein sequence ID" value="TCK59118.1"/>
    <property type="molecule type" value="Genomic_DNA"/>
</dbReference>
<dbReference type="CDD" id="cd18787">
    <property type="entry name" value="SF2_C_DEAD"/>
    <property type="match status" value="1"/>
</dbReference>
<dbReference type="PROSITE" id="PS00039">
    <property type="entry name" value="DEAD_ATP_HELICASE"/>
    <property type="match status" value="1"/>
</dbReference>
<dbReference type="GO" id="GO:0003724">
    <property type="term" value="F:RNA helicase activity"/>
    <property type="evidence" value="ECO:0007669"/>
    <property type="project" value="InterPro"/>
</dbReference>
<dbReference type="PROSITE" id="PS51192">
    <property type="entry name" value="HELICASE_ATP_BIND_1"/>
    <property type="match status" value="1"/>
</dbReference>
<evidence type="ECO:0000313" key="13">
    <source>
        <dbReference type="Proteomes" id="UP000295565"/>
    </source>
</evidence>
<keyword evidence="3 7" id="KW-0347">Helicase</keyword>
<keyword evidence="4 7" id="KW-0067">ATP-binding</keyword>
<keyword evidence="13" id="KW-1185">Reference proteome</keyword>
<dbReference type="GO" id="GO:0005829">
    <property type="term" value="C:cytosol"/>
    <property type="evidence" value="ECO:0007669"/>
    <property type="project" value="TreeGrafter"/>
</dbReference>
<organism evidence="12 13">
    <name type="scientific">Celerinatantimonas diazotrophica</name>
    <dbReference type="NCBI Taxonomy" id="412034"/>
    <lineage>
        <taxon>Bacteria</taxon>
        <taxon>Pseudomonadati</taxon>
        <taxon>Pseudomonadota</taxon>
        <taxon>Gammaproteobacteria</taxon>
        <taxon>Celerinatantimonadaceae</taxon>
        <taxon>Celerinatantimonas</taxon>
    </lineage>
</organism>
<evidence type="ECO:0000256" key="4">
    <source>
        <dbReference type="ARBA" id="ARBA00022840"/>
    </source>
</evidence>
<feature type="domain" description="Helicase C-terminal" evidence="10">
    <location>
        <begin position="238"/>
        <end position="387"/>
    </location>
</feature>
<keyword evidence="1 7" id="KW-0547">Nucleotide-binding</keyword>
<evidence type="ECO:0000256" key="1">
    <source>
        <dbReference type="ARBA" id="ARBA00022741"/>
    </source>
</evidence>
<dbReference type="InterPro" id="IPR014001">
    <property type="entry name" value="Helicase_ATP-bd"/>
</dbReference>
<accession>A0A4R1K4Q8</accession>
<dbReference type="PANTHER" id="PTHR47959">
    <property type="entry name" value="ATP-DEPENDENT RNA HELICASE RHLE-RELATED"/>
    <property type="match status" value="1"/>
</dbReference>
<dbReference type="PROSITE" id="PS51195">
    <property type="entry name" value="Q_MOTIF"/>
    <property type="match status" value="1"/>
</dbReference>
<evidence type="ECO:0000313" key="12">
    <source>
        <dbReference type="EMBL" id="TCK59118.1"/>
    </source>
</evidence>
<reference evidence="12 13" key="1">
    <citation type="submission" date="2019-03" db="EMBL/GenBank/DDBJ databases">
        <title>Genomic Encyclopedia of Type Strains, Phase IV (KMG-IV): sequencing the most valuable type-strain genomes for metagenomic binning, comparative biology and taxonomic classification.</title>
        <authorList>
            <person name="Goeker M."/>
        </authorList>
    </citation>
    <scope>NUCLEOTIDE SEQUENCE [LARGE SCALE GENOMIC DNA]</scope>
    <source>
        <strain evidence="12 13">DSM 18577</strain>
    </source>
</reference>
<dbReference type="InterPro" id="IPR050079">
    <property type="entry name" value="DEAD_box_RNA_helicase"/>
</dbReference>
<dbReference type="CDD" id="cd00268">
    <property type="entry name" value="DEADc"/>
    <property type="match status" value="1"/>
</dbReference>
<evidence type="ECO:0000259" key="11">
    <source>
        <dbReference type="PROSITE" id="PS51195"/>
    </source>
</evidence>
<dbReference type="Gene3D" id="3.40.50.300">
    <property type="entry name" value="P-loop containing nucleotide triphosphate hydrolases"/>
    <property type="match status" value="2"/>
</dbReference>
<dbReference type="GO" id="GO:0003676">
    <property type="term" value="F:nucleic acid binding"/>
    <property type="evidence" value="ECO:0007669"/>
    <property type="project" value="InterPro"/>
</dbReference>
<dbReference type="InterPro" id="IPR014014">
    <property type="entry name" value="RNA_helicase_DEAD_Q_motif"/>
</dbReference>
<dbReference type="GO" id="GO:0016787">
    <property type="term" value="F:hydrolase activity"/>
    <property type="evidence" value="ECO:0007669"/>
    <property type="project" value="UniProtKB-KW"/>
</dbReference>
<feature type="domain" description="DEAD-box RNA helicase Q" evidence="11">
    <location>
        <begin position="3"/>
        <end position="31"/>
    </location>
</feature>
<dbReference type="AlphaFoldDB" id="A0A4R1K4Q8"/>
<feature type="short sequence motif" description="Q motif" evidence="6">
    <location>
        <begin position="3"/>
        <end position="31"/>
    </location>
</feature>
<comment type="caution">
    <text evidence="12">The sequence shown here is derived from an EMBL/GenBank/DDBJ whole genome shotgun (WGS) entry which is preliminary data.</text>
</comment>
<sequence length="452" mass="50891">MALQFSEFGMDRRLEKALDHLGYTTPTEIQQEAIPIAMTGRDLIASSKTGSGKTLAYLLPLMQRLLRVKALSRRDARAVVLTPTRELAKQVYAQLRLLLSVSQGRGLLLCGGENFNDQIKLLRRQPQVIVATPGRLADHLLQRNLYLEGLELLVFDEADRMLDMGFAAQLRMIDTAANHRKRQTLMFSATLDNLPVNELVNELLREPERIAVGEGFKPNSDIEQRFYLSDNLTHKEAQLKALLSEHSRSQVMIFTATRQDTARLAQLVQSWGYSSAALSGELIQSKRNRIMDQFERGHQQVLVTTDLASRGLDISDVGLVVNFDLSQHTEEYVHRIGRTGRAGRKGLACSLVGPKDWPQFLLLQSFLHTKVTFAVVDGLEAKFKGLKPVAKRRHSKPGKNPWTEKKPARAIKKKPQAKRSRVYHEGIDVGDTPMKRKINVPESPESDSSEEE</sequence>
<evidence type="ECO:0000256" key="2">
    <source>
        <dbReference type="ARBA" id="ARBA00022801"/>
    </source>
</evidence>
<feature type="compositionally biased region" description="Basic residues" evidence="8">
    <location>
        <begin position="408"/>
        <end position="421"/>
    </location>
</feature>
<dbReference type="InterPro" id="IPR001650">
    <property type="entry name" value="Helicase_C-like"/>
</dbReference>